<organism evidence="6 7">
    <name type="scientific">Rotaria magnacalcarata</name>
    <dbReference type="NCBI Taxonomy" id="392030"/>
    <lineage>
        <taxon>Eukaryota</taxon>
        <taxon>Metazoa</taxon>
        <taxon>Spiralia</taxon>
        <taxon>Gnathifera</taxon>
        <taxon>Rotifera</taxon>
        <taxon>Eurotatoria</taxon>
        <taxon>Bdelloidea</taxon>
        <taxon>Philodinida</taxon>
        <taxon>Philodinidae</taxon>
        <taxon>Rotaria</taxon>
    </lineage>
</organism>
<reference evidence="6" key="1">
    <citation type="submission" date="2021-02" db="EMBL/GenBank/DDBJ databases">
        <authorList>
            <person name="Nowell W R."/>
        </authorList>
    </citation>
    <scope>NUCLEOTIDE SEQUENCE</scope>
</reference>
<dbReference type="GO" id="GO:0008234">
    <property type="term" value="F:cysteine-type peptidase activity"/>
    <property type="evidence" value="ECO:0007669"/>
    <property type="project" value="UniProtKB-KW"/>
</dbReference>
<keyword evidence="2" id="KW-0645">Protease</keyword>
<dbReference type="Gene3D" id="3.90.1720.10">
    <property type="entry name" value="endopeptidase domain like (from Nostoc punctiforme)"/>
    <property type="match status" value="1"/>
</dbReference>
<dbReference type="PROSITE" id="PS51935">
    <property type="entry name" value="NLPC_P60"/>
    <property type="match status" value="1"/>
</dbReference>
<evidence type="ECO:0000256" key="1">
    <source>
        <dbReference type="ARBA" id="ARBA00007074"/>
    </source>
</evidence>
<gene>
    <name evidence="6" type="ORF">SMN809_LOCUS78333</name>
</gene>
<dbReference type="GO" id="GO:0006508">
    <property type="term" value="P:proteolysis"/>
    <property type="evidence" value="ECO:0007669"/>
    <property type="project" value="UniProtKB-KW"/>
</dbReference>
<accession>A0A8S3J6A1</accession>
<keyword evidence="4" id="KW-0788">Thiol protease</keyword>
<dbReference type="SUPFAM" id="SSF54001">
    <property type="entry name" value="Cysteine proteinases"/>
    <property type="match status" value="1"/>
</dbReference>
<evidence type="ECO:0000313" key="7">
    <source>
        <dbReference type="Proteomes" id="UP000676336"/>
    </source>
</evidence>
<evidence type="ECO:0000256" key="4">
    <source>
        <dbReference type="ARBA" id="ARBA00022807"/>
    </source>
</evidence>
<keyword evidence="3" id="KW-0378">Hydrolase</keyword>
<comment type="similarity">
    <text evidence="1">Belongs to the peptidase C40 family.</text>
</comment>
<feature type="domain" description="NlpC/P60" evidence="5">
    <location>
        <begin position="2"/>
        <end position="134"/>
    </location>
</feature>
<evidence type="ECO:0000259" key="5">
    <source>
        <dbReference type="PROSITE" id="PS51935"/>
    </source>
</evidence>
<name>A0A8S3J6A1_9BILA</name>
<proteinExistence type="inferred from homology"/>
<dbReference type="EMBL" id="CAJOBI010339541">
    <property type="protein sequence ID" value="CAF5210937.1"/>
    <property type="molecule type" value="Genomic_DNA"/>
</dbReference>
<evidence type="ECO:0000313" key="6">
    <source>
        <dbReference type="EMBL" id="CAF5210937.1"/>
    </source>
</evidence>
<feature type="non-terminal residue" evidence="6">
    <location>
        <position position="1"/>
    </location>
</feature>
<protein>
    <recommendedName>
        <fullName evidence="5">NlpC/P60 domain-containing protein</fullName>
    </recommendedName>
</protein>
<dbReference type="InterPro" id="IPR038765">
    <property type="entry name" value="Papain-like_cys_pep_sf"/>
</dbReference>
<evidence type="ECO:0000256" key="3">
    <source>
        <dbReference type="ARBA" id="ARBA00022801"/>
    </source>
</evidence>
<evidence type="ECO:0000256" key="2">
    <source>
        <dbReference type="ARBA" id="ARBA00022670"/>
    </source>
</evidence>
<dbReference type="InterPro" id="IPR000064">
    <property type="entry name" value="NLP_P60_dom"/>
</dbReference>
<sequence length="134" mass="15791">MYKLRLKFVEQAKRYLGIPYAKKYFEPGTSEYESKLFLDCCGLVRRVMYDLSKEFGFVVGPWNQSYMYDTLPRTITHLSDVQPGDLVFISATYYNEKMKKQRHNLTHVEIMLGDGEKTIGARWNNGKVQFFDSY</sequence>
<dbReference type="PANTHER" id="PTHR47664">
    <property type="entry name" value="NLPC_P60 DOMAIN-CONTAINING PROTEIN"/>
    <property type="match status" value="1"/>
</dbReference>
<dbReference type="Proteomes" id="UP000676336">
    <property type="component" value="Unassembled WGS sequence"/>
</dbReference>
<comment type="caution">
    <text evidence="6">The sequence shown here is derived from an EMBL/GenBank/DDBJ whole genome shotgun (WGS) entry which is preliminary data.</text>
</comment>
<dbReference type="PANTHER" id="PTHR47664:SF1">
    <property type="entry name" value="CHROMOSOME UNDETERMINED SCAFFOLD_14, WHOLE GENOME SHOTGUN SEQUENCE"/>
    <property type="match status" value="1"/>
</dbReference>
<dbReference type="AlphaFoldDB" id="A0A8S3J6A1"/>